<evidence type="ECO:0000256" key="3">
    <source>
        <dbReference type="HAMAP-Rule" id="MF_01875"/>
    </source>
</evidence>
<dbReference type="InterPro" id="IPR016194">
    <property type="entry name" value="SPOC-like_C_dom_sf"/>
</dbReference>
<keyword evidence="2 3" id="KW-0233">DNA recombination</keyword>
<keyword evidence="1 3" id="KW-0238">DNA-binding</keyword>
<evidence type="ECO:0000256" key="4">
    <source>
        <dbReference type="SAM" id="MobiDB-lite"/>
    </source>
</evidence>
<protein>
    <recommendedName>
        <fullName evidence="3">Non-homologous end joining protein Ku</fullName>
    </recommendedName>
</protein>
<dbReference type="Proteomes" id="UP001551482">
    <property type="component" value="Unassembled WGS sequence"/>
</dbReference>
<dbReference type="RefSeq" id="WP_358362241.1">
    <property type="nucleotide sequence ID" value="NZ_JBEZFP010000132.1"/>
</dbReference>
<dbReference type="HAMAP" id="MF_01875">
    <property type="entry name" value="Prokaryotic_Ku"/>
    <property type="match status" value="1"/>
</dbReference>
<gene>
    <name evidence="3" type="primary">ku</name>
    <name evidence="6" type="ORF">AB0C36_34690</name>
</gene>
<evidence type="ECO:0000313" key="7">
    <source>
        <dbReference type="Proteomes" id="UP001551482"/>
    </source>
</evidence>
<feature type="compositionally biased region" description="Low complexity" evidence="4">
    <location>
        <begin position="271"/>
        <end position="304"/>
    </location>
</feature>
<sequence length="312" mass="33825">MARPIWSGAISFGLVSIPCKVVSAIGSEHAVKFHQMHRTDQGRVRYRKVCELDGQELAQDEIVRGYTAPDGRVAVIRDQELEDLPLPTAHTVEVSGFIPVQDVALVRWGKPYYLTPDKSGVKPYVLMREALRRSGKAAVAKVAMRGREQLVLVRVHEDVLVMQQIHWPDEVNSPTRIAPSDRVTVTDAELDAADALIDALGPVDLDAMEDEYQRAVDQLVTARLEGEQPPEGEPEREAAPAMDLMAALRASVADATRQREEGTAPKGAGGKKSTATKTAKTTTEASPKKTTATKSTAAKKTATSRGGGRRAS</sequence>
<dbReference type="SMART" id="SM00559">
    <property type="entry name" value="Ku78"/>
    <property type="match status" value="1"/>
</dbReference>
<evidence type="ECO:0000256" key="2">
    <source>
        <dbReference type="ARBA" id="ARBA00023172"/>
    </source>
</evidence>
<keyword evidence="3" id="KW-0227">DNA damage</keyword>
<comment type="subunit">
    <text evidence="3">Homodimer. Interacts with LigD.</text>
</comment>
<evidence type="ECO:0000259" key="5">
    <source>
        <dbReference type="SMART" id="SM00559"/>
    </source>
</evidence>
<dbReference type="InterPro" id="IPR006164">
    <property type="entry name" value="DNA_bd_Ku70/Ku80"/>
</dbReference>
<organism evidence="6 7">
    <name type="scientific">Streptodolium elevatio</name>
    <dbReference type="NCBI Taxonomy" id="3157996"/>
    <lineage>
        <taxon>Bacteria</taxon>
        <taxon>Bacillati</taxon>
        <taxon>Actinomycetota</taxon>
        <taxon>Actinomycetes</taxon>
        <taxon>Kitasatosporales</taxon>
        <taxon>Streptomycetaceae</taxon>
        <taxon>Streptodolium</taxon>
    </lineage>
</organism>
<proteinExistence type="inferred from homology"/>
<dbReference type="SUPFAM" id="SSF100939">
    <property type="entry name" value="SPOC domain-like"/>
    <property type="match status" value="1"/>
</dbReference>
<comment type="function">
    <text evidence="3">With LigD forms a non-homologous end joining (NHEJ) DNA repair enzyme, which repairs dsDNA breaks with reduced fidelity. Binds linear dsDNA with 5'- and 3'- overhangs but not closed circular dsDNA nor ssDNA. Recruits and stimulates the ligase activity of LigD.</text>
</comment>
<dbReference type="PANTHER" id="PTHR41251:SF1">
    <property type="entry name" value="NON-HOMOLOGOUS END JOINING PROTEIN KU"/>
    <property type="match status" value="1"/>
</dbReference>
<keyword evidence="3" id="KW-0234">DNA repair</keyword>
<keyword evidence="7" id="KW-1185">Reference proteome</keyword>
<evidence type="ECO:0000256" key="1">
    <source>
        <dbReference type="ARBA" id="ARBA00023125"/>
    </source>
</evidence>
<dbReference type="EMBL" id="JBEZFP010000132">
    <property type="protein sequence ID" value="MEU8138633.1"/>
    <property type="molecule type" value="Genomic_DNA"/>
</dbReference>
<dbReference type="Gene3D" id="2.40.290.10">
    <property type="match status" value="1"/>
</dbReference>
<dbReference type="NCBIfam" id="TIGR02772">
    <property type="entry name" value="Ku_bact"/>
    <property type="match status" value="1"/>
</dbReference>
<accession>A0ABV3DSA1</accession>
<feature type="domain" description="Ku" evidence="5">
    <location>
        <begin position="54"/>
        <end position="182"/>
    </location>
</feature>
<dbReference type="Pfam" id="PF02735">
    <property type="entry name" value="Ku"/>
    <property type="match status" value="1"/>
</dbReference>
<name>A0ABV3DSA1_9ACTN</name>
<feature type="region of interest" description="Disordered" evidence="4">
    <location>
        <begin position="249"/>
        <end position="312"/>
    </location>
</feature>
<dbReference type="InterPro" id="IPR009187">
    <property type="entry name" value="Prok_Ku"/>
</dbReference>
<dbReference type="PIRSF" id="PIRSF006493">
    <property type="entry name" value="Prok_Ku"/>
    <property type="match status" value="1"/>
</dbReference>
<evidence type="ECO:0000313" key="6">
    <source>
        <dbReference type="EMBL" id="MEU8138633.1"/>
    </source>
</evidence>
<comment type="similarity">
    <text evidence="3">Belongs to the prokaryotic Ku family.</text>
</comment>
<comment type="caution">
    <text evidence="6">The sequence shown here is derived from an EMBL/GenBank/DDBJ whole genome shotgun (WGS) entry which is preliminary data.</text>
</comment>
<dbReference type="PANTHER" id="PTHR41251">
    <property type="entry name" value="NON-HOMOLOGOUS END JOINING PROTEIN KU"/>
    <property type="match status" value="1"/>
</dbReference>
<reference evidence="6 7" key="1">
    <citation type="submission" date="2024-06" db="EMBL/GenBank/DDBJ databases">
        <title>The Natural Products Discovery Center: Release of the First 8490 Sequenced Strains for Exploring Actinobacteria Biosynthetic Diversity.</title>
        <authorList>
            <person name="Kalkreuter E."/>
            <person name="Kautsar S.A."/>
            <person name="Yang D."/>
            <person name="Bader C.D."/>
            <person name="Teijaro C.N."/>
            <person name="Fluegel L."/>
            <person name="Davis C.M."/>
            <person name="Simpson J.R."/>
            <person name="Lauterbach L."/>
            <person name="Steele A.D."/>
            <person name="Gui C."/>
            <person name="Meng S."/>
            <person name="Li G."/>
            <person name="Viehrig K."/>
            <person name="Ye F."/>
            <person name="Su P."/>
            <person name="Kiefer A.F."/>
            <person name="Nichols A."/>
            <person name="Cepeda A.J."/>
            <person name="Yan W."/>
            <person name="Fan B."/>
            <person name="Jiang Y."/>
            <person name="Adhikari A."/>
            <person name="Zheng C.-J."/>
            <person name="Schuster L."/>
            <person name="Cowan T.M."/>
            <person name="Smanski M.J."/>
            <person name="Chevrette M.G."/>
            <person name="De Carvalho L.P.S."/>
            <person name="Shen B."/>
        </authorList>
    </citation>
    <scope>NUCLEOTIDE SEQUENCE [LARGE SCALE GENOMIC DNA]</scope>
    <source>
        <strain evidence="6 7">NPDC048946</strain>
    </source>
</reference>